<dbReference type="InterPro" id="IPR009006">
    <property type="entry name" value="Ala_racemase/Decarboxylase_C"/>
</dbReference>
<name>A0A4R6BTZ3_9STAP</name>
<feature type="active site" description="Proton acceptor; specific for L-alanine" evidence="4">
    <location>
        <position position="265"/>
    </location>
</feature>
<dbReference type="InterPro" id="IPR000821">
    <property type="entry name" value="Ala_racemase"/>
</dbReference>
<dbReference type="FunFam" id="3.20.20.10:FF:000002">
    <property type="entry name" value="Alanine racemase"/>
    <property type="match status" value="1"/>
</dbReference>
<dbReference type="SUPFAM" id="SSF51419">
    <property type="entry name" value="PLP-binding barrel"/>
    <property type="match status" value="1"/>
</dbReference>
<dbReference type="GO" id="GO:0009252">
    <property type="term" value="P:peptidoglycan biosynthetic process"/>
    <property type="evidence" value="ECO:0007669"/>
    <property type="project" value="TreeGrafter"/>
</dbReference>
<evidence type="ECO:0000259" key="7">
    <source>
        <dbReference type="SMART" id="SM01005"/>
    </source>
</evidence>
<dbReference type="UniPathway" id="UPA00042">
    <property type="reaction ID" value="UER00497"/>
</dbReference>
<comment type="caution">
    <text evidence="8">The sequence shown here is derived from an EMBL/GenBank/DDBJ whole genome shotgun (WGS) entry which is preliminary data.</text>
</comment>
<feature type="domain" description="Alanine racemase C-terminal" evidence="7">
    <location>
        <begin position="244"/>
        <end position="369"/>
    </location>
</feature>
<keyword evidence="2 4" id="KW-0663">Pyridoxal phosphate</keyword>
<protein>
    <recommendedName>
        <fullName evidence="4">Alanine racemase</fullName>
        <ecNumber evidence="4">5.1.1.1</ecNumber>
    </recommendedName>
</protein>
<dbReference type="EC" id="5.1.1.1" evidence="4"/>
<evidence type="ECO:0000256" key="4">
    <source>
        <dbReference type="HAMAP-Rule" id="MF_01201"/>
    </source>
</evidence>
<organism evidence="8 9">
    <name type="scientific">Macrococcus lamae</name>
    <dbReference type="NCBI Taxonomy" id="198484"/>
    <lineage>
        <taxon>Bacteria</taxon>
        <taxon>Bacillati</taxon>
        <taxon>Bacillota</taxon>
        <taxon>Bacilli</taxon>
        <taxon>Bacillales</taxon>
        <taxon>Staphylococcaceae</taxon>
        <taxon>Macrococcus</taxon>
    </lineage>
</organism>
<dbReference type="GO" id="GO:0030170">
    <property type="term" value="F:pyridoxal phosphate binding"/>
    <property type="evidence" value="ECO:0007669"/>
    <property type="project" value="UniProtKB-UniRule"/>
</dbReference>
<feature type="binding site" evidence="4 6">
    <location>
        <position position="138"/>
    </location>
    <ligand>
        <name>substrate</name>
    </ligand>
</feature>
<evidence type="ECO:0000256" key="2">
    <source>
        <dbReference type="ARBA" id="ARBA00022898"/>
    </source>
</evidence>
<accession>A0A4R6BTZ3</accession>
<dbReference type="GO" id="GO:0008784">
    <property type="term" value="F:alanine racemase activity"/>
    <property type="evidence" value="ECO:0007669"/>
    <property type="project" value="UniProtKB-UniRule"/>
</dbReference>
<comment type="pathway">
    <text evidence="4">Amino-acid biosynthesis; D-alanine biosynthesis; D-alanine from L-alanine: step 1/1.</text>
</comment>
<comment type="similarity">
    <text evidence="4">Belongs to the alanine racemase family.</text>
</comment>
<dbReference type="SUPFAM" id="SSF50621">
    <property type="entry name" value="Alanine racemase C-terminal domain-like"/>
    <property type="match status" value="1"/>
</dbReference>
<dbReference type="SMART" id="SM01005">
    <property type="entry name" value="Ala_racemase_C"/>
    <property type="match status" value="1"/>
</dbReference>
<keyword evidence="3 4" id="KW-0413">Isomerase</keyword>
<dbReference type="InterPro" id="IPR011079">
    <property type="entry name" value="Ala_racemase_C"/>
</dbReference>
<gene>
    <name evidence="8" type="primary">alr</name>
    <name evidence="8" type="ORF">ERX29_06465</name>
</gene>
<comment type="function">
    <text evidence="4">Catalyzes the interconversion of L-alanine and D-alanine. May also act on other amino acids.</text>
</comment>
<keyword evidence="9" id="KW-1185">Reference proteome</keyword>
<evidence type="ECO:0000313" key="8">
    <source>
        <dbReference type="EMBL" id="TDM10488.1"/>
    </source>
</evidence>
<dbReference type="PANTHER" id="PTHR30511:SF0">
    <property type="entry name" value="ALANINE RACEMASE, CATABOLIC-RELATED"/>
    <property type="match status" value="1"/>
</dbReference>
<evidence type="ECO:0000256" key="3">
    <source>
        <dbReference type="ARBA" id="ARBA00023235"/>
    </source>
</evidence>
<dbReference type="PANTHER" id="PTHR30511">
    <property type="entry name" value="ALANINE RACEMASE"/>
    <property type="match status" value="1"/>
</dbReference>
<evidence type="ECO:0000313" key="9">
    <source>
        <dbReference type="Proteomes" id="UP000294802"/>
    </source>
</evidence>
<feature type="modified residue" description="N6-(pyridoxal phosphate)lysine" evidence="4 5">
    <location>
        <position position="39"/>
    </location>
</feature>
<reference evidence="8 9" key="1">
    <citation type="submission" date="2019-01" db="EMBL/GenBank/DDBJ databases">
        <title>Draft genome sequences of the type strains of six Macrococcus species.</title>
        <authorList>
            <person name="Mazhar S."/>
            <person name="Altermann E."/>
            <person name="Hill C."/>
            <person name="Mcauliffe O."/>
        </authorList>
    </citation>
    <scope>NUCLEOTIDE SEQUENCE [LARGE SCALE GENOMIC DNA]</scope>
    <source>
        <strain evidence="8 9">CCM4815</strain>
    </source>
</reference>
<comment type="catalytic activity">
    <reaction evidence="4">
        <text>L-alanine = D-alanine</text>
        <dbReference type="Rhea" id="RHEA:20249"/>
        <dbReference type="ChEBI" id="CHEBI:57416"/>
        <dbReference type="ChEBI" id="CHEBI:57972"/>
        <dbReference type="EC" id="5.1.1.1"/>
    </reaction>
</comment>
<evidence type="ECO:0000256" key="1">
    <source>
        <dbReference type="ARBA" id="ARBA00001933"/>
    </source>
</evidence>
<feature type="binding site" evidence="4 6">
    <location>
        <position position="312"/>
    </location>
    <ligand>
        <name>substrate</name>
    </ligand>
</feature>
<dbReference type="GO" id="GO:0030632">
    <property type="term" value="P:D-alanine biosynthetic process"/>
    <property type="evidence" value="ECO:0007669"/>
    <property type="project" value="UniProtKB-UniRule"/>
</dbReference>
<dbReference type="GO" id="GO:0005829">
    <property type="term" value="C:cytosol"/>
    <property type="evidence" value="ECO:0007669"/>
    <property type="project" value="TreeGrafter"/>
</dbReference>
<dbReference type="InterPro" id="IPR029066">
    <property type="entry name" value="PLP-binding_barrel"/>
</dbReference>
<dbReference type="Gene3D" id="3.20.20.10">
    <property type="entry name" value="Alanine racemase"/>
    <property type="match status" value="1"/>
</dbReference>
<dbReference type="Pfam" id="PF01168">
    <property type="entry name" value="Ala_racemase_N"/>
    <property type="match status" value="1"/>
</dbReference>
<dbReference type="HAMAP" id="MF_01201">
    <property type="entry name" value="Ala_racemase"/>
    <property type="match status" value="1"/>
</dbReference>
<dbReference type="Proteomes" id="UP000294802">
    <property type="component" value="Unassembled WGS sequence"/>
</dbReference>
<feature type="active site" description="Proton acceptor; specific for D-alanine" evidence="4">
    <location>
        <position position="39"/>
    </location>
</feature>
<sequence>MTTKYYRPSYINVDLDAISQNYQSVSRLHPNKTVMAVVKANAYGMGAVQVATHLVDNGAEFFAVATLDEAIELRMHGIKAKILIMGIIEPKDINKAVRHRVALTVPDSAWLRNALSYMKEDNDKPIWLHIKLDTGMNRIGIHDVTEYMETIDIINQHERLVFEGVFTHFSSADEDNDLTAEAYSRFMEIVNESDKPEYIHCQNSAAALRYDMSDCTAVRFGIGLYGYYPSIFIAEHTPVKLQPAMQLISTVNFVKQLSAGASVSYGAVYTASADMRIATLPIGYGDGLLRNMEGYAVNINGVNCEIVGRICMDQLMVAVPDDVHIGDKAILIHNNSRSMQSLERAAFQQQSISYEVLCNLSRRLPRIYHTGEEQSVYNELLK</sequence>
<dbReference type="EMBL" id="SCWB01000010">
    <property type="protein sequence ID" value="TDM10488.1"/>
    <property type="molecule type" value="Genomic_DNA"/>
</dbReference>
<proteinExistence type="inferred from homology"/>
<dbReference type="OrthoDB" id="9813814at2"/>
<dbReference type="RefSeq" id="WP_133443886.1">
    <property type="nucleotide sequence ID" value="NZ_SCWB01000010.1"/>
</dbReference>
<dbReference type="InterPro" id="IPR001608">
    <property type="entry name" value="Ala_racemase_N"/>
</dbReference>
<evidence type="ECO:0000256" key="6">
    <source>
        <dbReference type="PIRSR" id="PIRSR600821-52"/>
    </source>
</evidence>
<dbReference type="Gene3D" id="2.40.37.10">
    <property type="entry name" value="Lyase, Ornithine Decarboxylase, Chain A, domain 1"/>
    <property type="match status" value="1"/>
</dbReference>
<dbReference type="CDD" id="cd00430">
    <property type="entry name" value="PLPDE_III_AR"/>
    <property type="match status" value="1"/>
</dbReference>
<dbReference type="PRINTS" id="PR00992">
    <property type="entry name" value="ALARACEMASE"/>
</dbReference>
<comment type="cofactor">
    <cofactor evidence="1 4 5">
        <name>pyridoxal 5'-phosphate</name>
        <dbReference type="ChEBI" id="CHEBI:597326"/>
    </cofactor>
</comment>
<evidence type="ECO:0000256" key="5">
    <source>
        <dbReference type="PIRSR" id="PIRSR600821-50"/>
    </source>
</evidence>
<dbReference type="NCBIfam" id="TIGR00492">
    <property type="entry name" value="alr"/>
    <property type="match status" value="1"/>
</dbReference>
<dbReference type="Pfam" id="PF00842">
    <property type="entry name" value="Ala_racemase_C"/>
    <property type="match status" value="1"/>
</dbReference>
<dbReference type="AlphaFoldDB" id="A0A4R6BTZ3"/>